<evidence type="ECO:0000256" key="2">
    <source>
        <dbReference type="ARBA" id="ARBA00005592"/>
    </source>
</evidence>
<dbReference type="PANTHER" id="PTHR33191">
    <property type="entry name" value="RIPENING-RELATED PROTEIN 2-RELATED"/>
    <property type="match status" value="1"/>
</dbReference>
<dbReference type="CDD" id="cd22270">
    <property type="entry name" value="DPBB_kiwellin-like"/>
    <property type="match status" value="2"/>
</dbReference>
<feature type="signal peptide" evidence="6">
    <location>
        <begin position="1"/>
        <end position="28"/>
    </location>
</feature>
<dbReference type="Pfam" id="PF24300">
    <property type="entry name" value="KWL1"/>
    <property type="match status" value="2"/>
</dbReference>
<evidence type="ECO:0008006" key="9">
    <source>
        <dbReference type="Google" id="ProtNLM"/>
    </source>
</evidence>
<accession>A0AA39A032</accession>
<reference evidence="7 8" key="1">
    <citation type="journal article" date="2023" name="BMC Biotechnol.">
        <title>Vitis rotundifolia cv Carlos genome sequencing.</title>
        <authorList>
            <person name="Huff M."/>
            <person name="Hulse-Kemp A."/>
            <person name="Scheffler B."/>
            <person name="Youngblood R."/>
            <person name="Simpson S."/>
            <person name="Babiker E."/>
            <person name="Staton M."/>
        </authorList>
    </citation>
    <scope>NUCLEOTIDE SEQUENCE [LARGE SCALE GENOMIC DNA]</scope>
    <source>
        <tissue evidence="7">Leaf</tissue>
    </source>
</reference>
<comment type="subcellular location">
    <subcellularLocation>
        <location evidence="1">Secreted</location>
    </subcellularLocation>
</comment>
<dbReference type="InterPro" id="IPR039271">
    <property type="entry name" value="Kiwellin-like"/>
</dbReference>
<protein>
    <recommendedName>
        <fullName evidence="9">Kiwellin</fullName>
    </recommendedName>
</protein>
<proteinExistence type="inferred from homology"/>
<keyword evidence="8" id="KW-1185">Reference proteome</keyword>
<evidence type="ECO:0000256" key="3">
    <source>
        <dbReference type="ARBA" id="ARBA00022525"/>
    </source>
</evidence>
<dbReference type="GO" id="GO:0005576">
    <property type="term" value="C:extracellular region"/>
    <property type="evidence" value="ECO:0007669"/>
    <property type="project" value="UniProtKB-SubCell"/>
</dbReference>
<keyword evidence="4 6" id="KW-0732">Signal</keyword>
<evidence type="ECO:0000313" key="8">
    <source>
        <dbReference type="Proteomes" id="UP001168098"/>
    </source>
</evidence>
<evidence type="ECO:0000256" key="1">
    <source>
        <dbReference type="ARBA" id="ARBA00004613"/>
    </source>
</evidence>
<sequence>MANQVLFLQSLYLLFSIFSLPFLPLVMSSCNDPCQTLDDCEGQLICINGQCNDDPDLGTHICGGSPGTSSPSTDDCQPSGSLECNGQSYPTYICSPQVTSSTSAVLTNNDFSEGGDGGGPSKCDDKYHDNSDPIIALSTGRYNGGSLCGNMIRITAQNGMSVLAKVVDECDSMHGCDQEHAGQRPCDNNIVDGSNAVWDALGLDINIGRVDPDVGTHICGGSSSTPSPPVSSSTPAILTNNNFEKGGDGGGPSECDGKYHDNSERIVALSTRWYDGGSRCGKMIRITAPKGRSVLAKVVDECDSADGCANNIVDGSDGVWAALGLDINLGEVHVTWSMA</sequence>
<name>A0AA39A032_VITRO</name>
<feature type="chain" id="PRO_5041466470" description="Kiwellin" evidence="6">
    <location>
        <begin position="29"/>
        <end position="339"/>
    </location>
</feature>
<organism evidence="7 8">
    <name type="scientific">Vitis rotundifolia</name>
    <name type="common">Muscadine grape</name>
    <dbReference type="NCBI Taxonomy" id="103349"/>
    <lineage>
        <taxon>Eukaryota</taxon>
        <taxon>Viridiplantae</taxon>
        <taxon>Streptophyta</taxon>
        <taxon>Embryophyta</taxon>
        <taxon>Tracheophyta</taxon>
        <taxon>Spermatophyta</taxon>
        <taxon>Magnoliopsida</taxon>
        <taxon>eudicotyledons</taxon>
        <taxon>Gunneridae</taxon>
        <taxon>Pentapetalae</taxon>
        <taxon>rosids</taxon>
        <taxon>Vitales</taxon>
        <taxon>Vitaceae</taxon>
        <taxon>Viteae</taxon>
        <taxon>Vitis</taxon>
    </lineage>
</organism>
<dbReference type="InterPro" id="IPR036908">
    <property type="entry name" value="RlpA-like_sf"/>
</dbReference>
<evidence type="ECO:0000256" key="5">
    <source>
        <dbReference type="SAM" id="MobiDB-lite"/>
    </source>
</evidence>
<evidence type="ECO:0000256" key="6">
    <source>
        <dbReference type="SAM" id="SignalP"/>
    </source>
</evidence>
<dbReference type="Proteomes" id="UP001168098">
    <property type="component" value="Unassembled WGS sequence"/>
</dbReference>
<evidence type="ECO:0000313" key="7">
    <source>
        <dbReference type="EMBL" id="KAJ9698060.1"/>
    </source>
</evidence>
<comment type="caution">
    <text evidence="7">The sequence shown here is derived from an EMBL/GenBank/DDBJ whole genome shotgun (WGS) entry which is preliminary data.</text>
</comment>
<dbReference type="Gene3D" id="2.40.40.10">
    <property type="entry name" value="RlpA-like domain"/>
    <property type="match status" value="2"/>
</dbReference>
<dbReference type="AlphaFoldDB" id="A0AA39A032"/>
<gene>
    <name evidence="7" type="ORF">PVL29_007253</name>
</gene>
<dbReference type="PANTHER" id="PTHR33191:SF9">
    <property type="entry name" value="RIPENING-RELATED PROTEIN 2-RELATED"/>
    <property type="match status" value="1"/>
</dbReference>
<feature type="region of interest" description="Disordered" evidence="5">
    <location>
        <begin position="106"/>
        <end position="127"/>
    </location>
</feature>
<evidence type="ECO:0000256" key="4">
    <source>
        <dbReference type="ARBA" id="ARBA00022729"/>
    </source>
</evidence>
<dbReference type="SUPFAM" id="SSF50685">
    <property type="entry name" value="Barwin-like endoglucanases"/>
    <property type="match status" value="2"/>
</dbReference>
<keyword evidence="3" id="KW-0964">Secreted</keyword>
<dbReference type="EMBL" id="JARBHA010000006">
    <property type="protein sequence ID" value="KAJ9698060.1"/>
    <property type="molecule type" value="Genomic_DNA"/>
</dbReference>
<comment type="similarity">
    <text evidence="2">Belongs to the kiwellin family.</text>
</comment>